<evidence type="ECO:0000259" key="3">
    <source>
        <dbReference type="PROSITE" id="PS50977"/>
    </source>
</evidence>
<evidence type="ECO:0000313" key="5">
    <source>
        <dbReference type="Proteomes" id="UP000189426"/>
    </source>
</evidence>
<dbReference type="InterPro" id="IPR050624">
    <property type="entry name" value="HTH-type_Tx_Regulator"/>
</dbReference>
<gene>
    <name evidence="4" type="ORF">BKK47_06540</name>
</gene>
<proteinExistence type="predicted"/>
<evidence type="ECO:0000313" key="4">
    <source>
        <dbReference type="EMBL" id="OOF39441.1"/>
    </source>
</evidence>
<dbReference type="Pfam" id="PF00440">
    <property type="entry name" value="TetR_N"/>
    <property type="match status" value="1"/>
</dbReference>
<dbReference type="SUPFAM" id="SSF46689">
    <property type="entry name" value="Homeodomain-like"/>
    <property type="match status" value="1"/>
</dbReference>
<dbReference type="PROSITE" id="PS50977">
    <property type="entry name" value="HTH_TETR_2"/>
    <property type="match status" value="1"/>
</dbReference>
<feature type="DNA-binding region" description="H-T-H motif" evidence="2">
    <location>
        <begin position="32"/>
        <end position="51"/>
    </location>
</feature>
<dbReference type="InterPro" id="IPR001647">
    <property type="entry name" value="HTH_TetR"/>
</dbReference>
<comment type="caution">
    <text evidence="4">The sequence shown here is derived from an EMBL/GenBank/DDBJ whole genome shotgun (WGS) entry which is preliminary data.</text>
</comment>
<dbReference type="EMBL" id="MLHG01000039">
    <property type="protein sequence ID" value="OOF39441.1"/>
    <property type="molecule type" value="Genomic_DNA"/>
</dbReference>
<dbReference type="STRING" id="1908257.BKK47_06540"/>
<dbReference type="PANTHER" id="PTHR43479">
    <property type="entry name" value="ACREF/ENVCD OPERON REPRESSOR-RELATED"/>
    <property type="match status" value="1"/>
</dbReference>
<dbReference type="Gene3D" id="1.10.357.10">
    <property type="entry name" value="Tetracycline Repressor, domain 2"/>
    <property type="match status" value="1"/>
</dbReference>
<dbReference type="PRINTS" id="PR00455">
    <property type="entry name" value="HTHTETR"/>
</dbReference>
<dbReference type="AlphaFoldDB" id="A0A1V3IF89"/>
<evidence type="ECO:0000256" key="2">
    <source>
        <dbReference type="PROSITE-ProRule" id="PRU00335"/>
    </source>
</evidence>
<keyword evidence="1 2" id="KW-0238">DNA-binding</keyword>
<sequence length="187" mass="22194">MNKQDIRVVRTLQLIRTAFLELLEEKGFDSITVQDILDRTQINRSTFYKHFKNKDEVALKLVEEVKEKFRENFKHRFSISTKTFVQMIAPIYDQYHHLVRLIGSIRTTKIHLYEDLYQFIQQRYISQAAIKQDKTEEELMFQGHLFATISIGVMKYFIEQGERPIPEEVFDDIKSVVDLLVIGSTEE</sequence>
<evidence type="ECO:0000256" key="1">
    <source>
        <dbReference type="ARBA" id="ARBA00023125"/>
    </source>
</evidence>
<accession>A0A1V3IF89</accession>
<dbReference type="PANTHER" id="PTHR43479:SF7">
    <property type="entry name" value="TETR-FAMILY TRANSCRIPTIONAL REGULATOR"/>
    <property type="match status" value="1"/>
</dbReference>
<dbReference type="RefSeq" id="WP_077494103.1">
    <property type="nucleotide sequence ID" value="NZ_MLHG01000039.1"/>
</dbReference>
<dbReference type="InterPro" id="IPR009057">
    <property type="entry name" value="Homeodomain-like_sf"/>
</dbReference>
<organism evidence="4 5">
    <name type="scientific">Rodentibacter mrazii</name>
    <dbReference type="NCBI Taxonomy" id="1908257"/>
    <lineage>
        <taxon>Bacteria</taxon>
        <taxon>Pseudomonadati</taxon>
        <taxon>Pseudomonadota</taxon>
        <taxon>Gammaproteobacteria</taxon>
        <taxon>Pasteurellales</taxon>
        <taxon>Pasteurellaceae</taxon>
        <taxon>Rodentibacter</taxon>
    </lineage>
</organism>
<dbReference type="GO" id="GO:0003677">
    <property type="term" value="F:DNA binding"/>
    <property type="evidence" value="ECO:0007669"/>
    <property type="project" value="UniProtKB-UniRule"/>
</dbReference>
<dbReference type="Proteomes" id="UP000189426">
    <property type="component" value="Unassembled WGS sequence"/>
</dbReference>
<name>A0A1V3IF89_9PAST</name>
<reference evidence="4 5" key="1">
    <citation type="submission" date="2016-10" db="EMBL/GenBank/DDBJ databases">
        <title>Rodentibacter gen. nov. and new species.</title>
        <authorList>
            <person name="Christensen H."/>
        </authorList>
    </citation>
    <scope>NUCLEOTIDE SEQUENCE [LARGE SCALE GENOMIC DNA]</scope>
    <source>
        <strain evidence="4 5">Ppn418</strain>
    </source>
</reference>
<feature type="domain" description="HTH tetR-type" evidence="3">
    <location>
        <begin position="9"/>
        <end position="69"/>
    </location>
</feature>
<keyword evidence="5" id="KW-1185">Reference proteome</keyword>
<protein>
    <submittedName>
        <fullName evidence="4">AcrR family transcriptional regulator</fullName>
    </submittedName>
</protein>